<dbReference type="HAMAP" id="MF_00168">
    <property type="entry name" value="Q_tRNA_Tgt"/>
    <property type="match status" value="1"/>
</dbReference>
<comment type="similarity">
    <text evidence="7">Belongs to the queuine tRNA-ribosyltransferase family.</text>
</comment>
<organism evidence="9 10">
    <name type="scientific">Candidatus Magnetoglobus multicellularis str. Araruama</name>
    <dbReference type="NCBI Taxonomy" id="890399"/>
    <lineage>
        <taxon>Bacteria</taxon>
        <taxon>Pseudomonadati</taxon>
        <taxon>Thermodesulfobacteriota</taxon>
        <taxon>Desulfobacteria</taxon>
        <taxon>Desulfobacterales</taxon>
        <taxon>Desulfobacteraceae</taxon>
        <taxon>Candidatus Magnetoglobus</taxon>
    </lineage>
</organism>
<keyword evidence="5 7" id="KW-0671">Queuosine biosynthesis</keyword>
<evidence type="ECO:0000256" key="2">
    <source>
        <dbReference type="ARBA" id="ARBA00022676"/>
    </source>
</evidence>
<proteinExistence type="inferred from homology"/>
<evidence type="ECO:0000256" key="6">
    <source>
        <dbReference type="ARBA" id="ARBA00050112"/>
    </source>
</evidence>
<feature type="active site" description="Proton acceptor" evidence="7">
    <location>
        <position position="101"/>
    </location>
</feature>
<feature type="binding site" evidence="7">
    <location>
        <begin position="101"/>
        <end position="105"/>
    </location>
    <ligand>
        <name>substrate</name>
    </ligand>
</feature>
<dbReference type="NCBIfam" id="TIGR00430">
    <property type="entry name" value="Q_tRNA_tgt"/>
    <property type="match status" value="1"/>
</dbReference>
<evidence type="ECO:0000256" key="4">
    <source>
        <dbReference type="ARBA" id="ARBA00022694"/>
    </source>
</evidence>
<dbReference type="InterPro" id="IPR004803">
    <property type="entry name" value="TGT"/>
</dbReference>
<evidence type="ECO:0000313" key="9">
    <source>
        <dbReference type="EMBL" id="ETR70280.1"/>
    </source>
</evidence>
<name>A0A1V1P637_9BACT</name>
<dbReference type="GO" id="GO:0008616">
    <property type="term" value="P:tRNA queuosine(34) biosynthetic process"/>
    <property type="evidence" value="ECO:0007669"/>
    <property type="project" value="UniProtKB-UniRule"/>
</dbReference>
<keyword evidence="7" id="KW-0862">Zinc</keyword>
<feature type="binding site" evidence="7">
    <location>
        <position position="345"/>
    </location>
    <ligand>
        <name>Zn(2+)</name>
        <dbReference type="ChEBI" id="CHEBI:29105"/>
    </ligand>
</feature>
<comment type="caution">
    <text evidence="9">The sequence shown here is derived from an EMBL/GenBank/DDBJ whole genome shotgun (WGS) entry which is preliminary data.</text>
</comment>
<keyword evidence="3 7" id="KW-0808">Transferase</keyword>
<evidence type="ECO:0000313" key="10">
    <source>
        <dbReference type="Proteomes" id="UP000189670"/>
    </source>
</evidence>
<dbReference type="FunFam" id="3.20.20.105:FF:000001">
    <property type="entry name" value="Queuine tRNA-ribosyltransferase"/>
    <property type="match status" value="1"/>
</dbReference>
<feature type="binding site" evidence="7">
    <location>
        <position position="319"/>
    </location>
    <ligand>
        <name>Zn(2+)</name>
        <dbReference type="ChEBI" id="CHEBI:29105"/>
    </ligand>
</feature>
<evidence type="ECO:0000259" key="8">
    <source>
        <dbReference type="Pfam" id="PF01702"/>
    </source>
</evidence>
<keyword evidence="7" id="KW-0479">Metal-binding</keyword>
<evidence type="ECO:0000256" key="5">
    <source>
        <dbReference type="ARBA" id="ARBA00022785"/>
    </source>
</evidence>
<gene>
    <name evidence="7" type="primary">tgt</name>
    <name evidence="9" type="ORF">OMM_08926</name>
</gene>
<dbReference type="EC" id="2.4.2.29" evidence="7"/>
<dbReference type="PANTHER" id="PTHR46499">
    <property type="entry name" value="QUEUINE TRNA-RIBOSYLTRANSFERASE"/>
    <property type="match status" value="1"/>
</dbReference>
<keyword evidence="2 7" id="KW-0328">Glycosyltransferase</keyword>
<dbReference type="InterPro" id="IPR036511">
    <property type="entry name" value="TGT-like_sf"/>
</dbReference>
<dbReference type="Gene3D" id="3.20.20.105">
    <property type="entry name" value="Queuine tRNA-ribosyltransferase-like"/>
    <property type="match status" value="1"/>
</dbReference>
<comment type="pathway">
    <text evidence="1 7">tRNA modification; tRNA-queuosine biosynthesis.</text>
</comment>
<feature type="binding site" evidence="7">
    <location>
        <position position="155"/>
    </location>
    <ligand>
        <name>substrate</name>
    </ligand>
</feature>
<dbReference type="Pfam" id="PF01702">
    <property type="entry name" value="TGT"/>
    <property type="match status" value="1"/>
</dbReference>
<evidence type="ECO:0000256" key="3">
    <source>
        <dbReference type="ARBA" id="ARBA00022679"/>
    </source>
</evidence>
<reference evidence="10" key="1">
    <citation type="submission" date="2012-11" db="EMBL/GenBank/DDBJ databases">
        <authorList>
            <person name="Lucero-Rivera Y.E."/>
            <person name="Tovar-Ramirez D."/>
        </authorList>
    </citation>
    <scope>NUCLEOTIDE SEQUENCE [LARGE SCALE GENOMIC DNA]</scope>
    <source>
        <strain evidence="10">Araruama</strain>
    </source>
</reference>
<feature type="active site" description="Nucleophile" evidence="7">
    <location>
        <position position="276"/>
    </location>
</feature>
<accession>A0A1V1P637</accession>
<feature type="binding site" evidence="7">
    <location>
        <position position="314"/>
    </location>
    <ligand>
        <name>Zn(2+)</name>
        <dbReference type="ChEBI" id="CHEBI:29105"/>
    </ligand>
</feature>
<protein>
    <recommendedName>
        <fullName evidence="7">Queuine tRNA-ribosyltransferase</fullName>
        <ecNumber evidence="7">2.4.2.29</ecNumber>
    </recommendedName>
    <alternativeName>
        <fullName evidence="7">Guanine insertion enzyme</fullName>
    </alternativeName>
    <alternativeName>
        <fullName evidence="7">tRNA-guanine transglycosylase</fullName>
    </alternativeName>
</protein>
<dbReference type="AlphaFoldDB" id="A0A1V1P637"/>
<dbReference type="GO" id="GO:0008479">
    <property type="term" value="F:tRNA-guanosine(34) queuine transglycosylase activity"/>
    <property type="evidence" value="ECO:0007669"/>
    <property type="project" value="UniProtKB-UniRule"/>
</dbReference>
<feature type="region of interest" description="RNA binding" evidence="7">
    <location>
        <begin position="257"/>
        <end position="263"/>
    </location>
</feature>
<dbReference type="UniPathway" id="UPA00392"/>
<dbReference type="Proteomes" id="UP000189670">
    <property type="component" value="Unassembled WGS sequence"/>
</dbReference>
<sequence>MFINQQVEDKYMFTINKTCPKTGARAGTLTTLHGTIETPVFMPVGTAGTVKSLCPRDLTNLEVQILLGNTYHLYLRPGCNVIELFGGLHEFMQWHGPILTDSGGFQVYSLAKLRKVTSQGVIFQSHIDGSKHMLSPQSVIDTQTCLGSDIMMCLDDVVPYPCENSQIKAALDRTHQWAKECKIIWQNSDSENILFGIVQGGMIKSYRKQSIQVLSDLDFPGYAIGGLSVGEPSEMMYDIGAYCLDLLPSEKPRYIMGVGTPADLIQLVASGCDMFDCVMPTRNARNGQLFTSQGTINIKNADYRNDMAPVDSSCTCYTCEQFSRAYLNHLYRSRELLAYRLNSIHNIHFYIQLMKQMRRAILSGCFDRFVADRLLL</sequence>
<keyword evidence="4 7" id="KW-0819">tRNA processing</keyword>
<feature type="domain" description="tRNA-guanine(15) transglycosylase-like" evidence="8">
    <location>
        <begin position="22"/>
        <end position="373"/>
    </location>
</feature>
<comment type="catalytic activity">
    <reaction evidence="6 7">
        <text>7-aminomethyl-7-carbaguanine + guanosine(34) in tRNA = 7-aminomethyl-7-carbaguanosine(34) in tRNA + guanine</text>
        <dbReference type="Rhea" id="RHEA:24104"/>
        <dbReference type="Rhea" id="RHEA-COMP:10341"/>
        <dbReference type="Rhea" id="RHEA-COMP:10342"/>
        <dbReference type="ChEBI" id="CHEBI:16235"/>
        <dbReference type="ChEBI" id="CHEBI:58703"/>
        <dbReference type="ChEBI" id="CHEBI:74269"/>
        <dbReference type="ChEBI" id="CHEBI:82833"/>
        <dbReference type="EC" id="2.4.2.29"/>
    </reaction>
</comment>
<comment type="subunit">
    <text evidence="7">Homodimer. Within each dimer, one monomer is responsible for RNA recognition and catalysis, while the other monomer binds to the replacement base PreQ1.</text>
</comment>
<comment type="cofactor">
    <cofactor evidence="7">
        <name>Zn(2+)</name>
        <dbReference type="ChEBI" id="CHEBI:29105"/>
    </cofactor>
    <text evidence="7">Binds 1 zinc ion per subunit.</text>
</comment>
<dbReference type="EMBL" id="ATBP01000451">
    <property type="protein sequence ID" value="ETR70280.1"/>
    <property type="molecule type" value="Genomic_DNA"/>
</dbReference>
<dbReference type="GO" id="GO:0005829">
    <property type="term" value="C:cytosol"/>
    <property type="evidence" value="ECO:0007669"/>
    <property type="project" value="TreeGrafter"/>
</dbReference>
<evidence type="ECO:0000256" key="1">
    <source>
        <dbReference type="ARBA" id="ARBA00004691"/>
    </source>
</evidence>
<dbReference type="NCBIfam" id="TIGR00449">
    <property type="entry name" value="tgt_general"/>
    <property type="match status" value="1"/>
</dbReference>
<feature type="binding site" evidence="7">
    <location>
        <position position="316"/>
    </location>
    <ligand>
        <name>Zn(2+)</name>
        <dbReference type="ChEBI" id="CHEBI:29105"/>
    </ligand>
</feature>
<dbReference type="InterPro" id="IPR002616">
    <property type="entry name" value="tRNA_ribo_trans-like"/>
</dbReference>
<dbReference type="InterPro" id="IPR050076">
    <property type="entry name" value="ArchSynthase1/Queuine_TRR"/>
</dbReference>
<feature type="binding site" evidence="7">
    <location>
        <position position="226"/>
    </location>
    <ligand>
        <name>substrate</name>
    </ligand>
</feature>
<comment type="function">
    <text evidence="7">Catalyzes the base-exchange of a guanine (G) residue with the queuine precursor 7-aminomethyl-7-deazaguanine (PreQ1) at position 34 (anticodon wobble position) in tRNAs with GU(N) anticodons (tRNA-Asp, -Asn, -His and -Tyr). Catalysis occurs through a double-displacement mechanism. The nucleophile active site attacks the C1' of nucleotide 34 to detach the guanine base from the RNA, forming a covalent enzyme-RNA intermediate. The proton acceptor active site deprotonates the incoming PreQ1, allowing a nucleophilic attack on the C1' of the ribose to form the product. After dissociation, two additional enzymatic reactions on the tRNA convert PreQ1 to queuine (Q), resulting in the hypermodified nucleoside queuosine (7-(((4,5-cis-dihydroxy-2-cyclopenten-1-yl)amino)methyl)-7-deazaguanosine).</text>
</comment>
<dbReference type="GO" id="GO:0046872">
    <property type="term" value="F:metal ion binding"/>
    <property type="evidence" value="ECO:0007669"/>
    <property type="project" value="UniProtKB-KW"/>
</dbReference>
<evidence type="ECO:0000256" key="7">
    <source>
        <dbReference type="HAMAP-Rule" id="MF_00168"/>
    </source>
</evidence>
<dbReference type="SUPFAM" id="SSF51713">
    <property type="entry name" value="tRNA-guanine transglycosylase"/>
    <property type="match status" value="1"/>
</dbReference>
<feature type="binding site" evidence="7">
    <location>
        <position position="199"/>
    </location>
    <ligand>
        <name>substrate</name>
    </ligand>
</feature>
<dbReference type="PANTHER" id="PTHR46499:SF1">
    <property type="entry name" value="QUEUINE TRNA-RIBOSYLTRANSFERASE"/>
    <property type="match status" value="1"/>
</dbReference>
<feature type="region of interest" description="RNA binding; important for wobble base 34 recognition" evidence="7">
    <location>
        <begin position="281"/>
        <end position="285"/>
    </location>
</feature>